<sequence length="167" mass="18763">MKSILLSLCIFLLGANLFGKDVAKNKIQFLVEENFISLNDEPLQATLSEEYYVKVLGQYNLKENRPDGLYYTWDQLGIKVKEDPASKQINQISIYLTAGGTSTTKSPFKGKLTIMGKSLSSSASPSAWKNELICQQIFCAFKMDNQTVVTNLTSDQKKFQYVQITLP</sequence>
<evidence type="ECO:0000313" key="2">
    <source>
        <dbReference type="EMBL" id="GBF49853.1"/>
    </source>
</evidence>
<dbReference type="Pfam" id="PF24880">
    <property type="entry name" value="DUF7738"/>
    <property type="match status" value="1"/>
</dbReference>
<reference evidence="2 3" key="1">
    <citation type="submission" date="2018-02" db="EMBL/GenBank/DDBJ databases">
        <title>Novel Leptospira species isolated from soil and water in Japan.</title>
        <authorList>
            <person name="Nakao R."/>
            <person name="Masuzawa T."/>
        </authorList>
    </citation>
    <scope>NUCLEOTIDE SEQUENCE [LARGE SCALE GENOMIC DNA]</scope>
    <source>
        <strain evidence="2 3">YH101</strain>
    </source>
</reference>
<dbReference type="EMBL" id="BFBB01000003">
    <property type="protein sequence ID" value="GBF49853.1"/>
    <property type="molecule type" value="Genomic_DNA"/>
</dbReference>
<comment type="caution">
    <text evidence="2">The sequence shown here is derived from an EMBL/GenBank/DDBJ whole genome shotgun (WGS) entry which is preliminary data.</text>
</comment>
<dbReference type="AlphaFoldDB" id="A0A2P2DZ07"/>
<keyword evidence="3" id="KW-1185">Reference proteome</keyword>
<dbReference type="Proteomes" id="UP000245133">
    <property type="component" value="Unassembled WGS sequence"/>
</dbReference>
<evidence type="ECO:0000259" key="1">
    <source>
        <dbReference type="Pfam" id="PF24880"/>
    </source>
</evidence>
<organism evidence="2 3">
    <name type="scientific">Leptospira ryugenii</name>
    <dbReference type="NCBI Taxonomy" id="1917863"/>
    <lineage>
        <taxon>Bacteria</taxon>
        <taxon>Pseudomonadati</taxon>
        <taxon>Spirochaetota</taxon>
        <taxon>Spirochaetia</taxon>
        <taxon>Leptospirales</taxon>
        <taxon>Leptospiraceae</taxon>
        <taxon>Leptospira</taxon>
    </lineage>
</organism>
<accession>A0A2P2DZ07</accession>
<protein>
    <recommendedName>
        <fullName evidence="1">DUF7738 domain-containing protein</fullName>
    </recommendedName>
</protein>
<proteinExistence type="predicted"/>
<feature type="domain" description="DUF7738" evidence="1">
    <location>
        <begin position="29"/>
        <end position="124"/>
    </location>
</feature>
<gene>
    <name evidence="2" type="ORF">LPTSP4_13730</name>
</gene>
<dbReference type="RefSeq" id="WP_108975099.1">
    <property type="nucleotide sequence ID" value="NZ_BFBB01000003.1"/>
</dbReference>
<evidence type="ECO:0000313" key="3">
    <source>
        <dbReference type="Proteomes" id="UP000245133"/>
    </source>
</evidence>
<dbReference type="InterPro" id="IPR056640">
    <property type="entry name" value="DUF7738"/>
</dbReference>
<name>A0A2P2DZ07_9LEPT</name>